<feature type="region of interest" description="Disordered" evidence="2">
    <location>
        <begin position="621"/>
        <end position="662"/>
    </location>
</feature>
<proteinExistence type="predicted"/>
<dbReference type="InterPro" id="IPR013087">
    <property type="entry name" value="Znf_C2H2_type"/>
</dbReference>
<dbReference type="PANTHER" id="PTHR36167:SF3">
    <property type="entry name" value="C2H2 FINGER DOMAIN TRANSCRIPTION FACTOR (EUROFUNG)-RELATED"/>
    <property type="match status" value="1"/>
</dbReference>
<reference evidence="4 5" key="1">
    <citation type="submission" date="2015-08" db="EMBL/GenBank/DDBJ databases">
        <title>Next Generation Sequencing and Analysis of the Genome of Puccinia sorghi L Schw, the Causal Agent of Maize Common Rust.</title>
        <authorList>
            <person name="Rochi L."/>
            <person name="Burguener G."/>
            <person name="Darino M."/>
            <person name="Turjanski A."/>
            <person name="Kreff E."/>
            <person name="Dieguez M.J."/>
            <person name="Sacco F."/>
        </authorList>
    </citation>
    <scope>NUCLEOTIDE SEQUENCE [LARGE SCALE GENOMIC DNA]</scope>
    <source>
        <strain evidence="4 5">RO10H11247</strain>
    </source>
</reference>
<evidence type="ECO:0000256" key="1">
    <source>
        <dbReference type="PROSITE-ProRule" id="PRU00042"/>
    </source>
</evidence>
<dbReference type="EMBL" id="LAVV01001199">
    <property type="protein sequence ID" value="KNZ63739.1"/>
    <property type="molecule type" value="Genomic_DNA"/>
</dbReference>
<feature type="compositionally biased region" description="Polar residues" evidence="2">
    <location>
        <begin position="22"/>
        <end position="31"/>
    </location>
</feature>
<dbReference type="GO" id="GO:0008270">
    <property type="term" value="F:zinc ion binding"/>
    <property type="evidence" value="ECO:0007669"/>
    <property type="project" value="UniProtKB-KW"/>
</dbReference>
<comment type="caution">
    <text evidence="4">The sequence shown here is derived from an EMBL/GenBank/DDBJ whole genome shotgun (WGS) entry which is preliminary data.</text>
</comment>
<dbReference type="PANTHER" id="PTHR36167">
    <property type="entry name" value="C2H2 FINGER DOMAIN TRANSCRIPTION FACTOR (EUROFUNG)-RELATED"/>
    <property type="match status" value="1"/>
</dbReference>
<dbReference type="AlphaFoldDB" id="A0A0L6VSR6"/>
<keyword evidence="1" id="KW-0862">Zinc</keyword>
<feature type="region of interest" description="Disordered" evidence="2">
    <location>
        <begin position="56"/>
        <end position="208"/>
    </location>
</feature>
<feature type="compositionally biased region" description="Low complexity" evidence="2">
    <location>
        <begin position="321"/>
        <end position="339"/>
    </location>
</feature>
<organism evidence="4 5">
    <name type="scientific">Puccinia sorghi</name>
    <dbReference type="NCBI Taxonomy" id="27349"/>
    <lineage>
        <taxon>Eukaryota</taxon>
        <taxon>Fungi</taxon>
        <taxon>Dikarya</taxon>
        <taxon>Basidiomycota</taxon>
        <taxon>Pucciniomycotina</taxon>
        <taxon>Pucciniomycetes</taxon>
        <taxon>Pucciniales</taxon>
        <taxon>Pucciniaceae</taxon>
        <taxon>Puccinia</taxon>
    </lineage>
</organism>
<keyword evidence="5" id="KW-1185">Reference proteome</keyword>
<sequence length="691" mass="74138">MQHHQPHEPFFSFTVPPKPTLIHQQHSPNLQSHHHPTAHLLSSIVTADLDCHRTYPDLSSRSPSSASPSGYSSANRPGTAGPFAFTVPSATPSTTPSSSATRLSPNHPPTTASSHAPSLDRPFSSSGLPLSNPLHTSLNNTQTSSPSHAISTHEPHKASARSSLPNCTSNHSRSAHPSPLPAPAHMSDCGKTTNAQHSRPMTAPGSAWVGSHHLGDGLDFSSTHVGLFGQAPPYSLQPTNLSAAPLSKTASADFSSSIRHATHSSPGPSSAQNGAADPITHAPHGSFSGSSDPDSIFQDYASQSATPARGDSGTGRPSLGTHSTDSTPDSPESSDADPSQNLAYMHAMPPSNLYHTLRPNTHSGTCNSFGNGDRFFSQPAQSRPTTGYPQPYDPSGAYSSVHSATHAYGSRFPMLPTHSSQIYATASGQYSHGPGSYESHGQDRLYNFNILPGAPRKRARRRFDEVERLYDCNYPGCTKAYGTLNHLNAHISMQKHGPKRLPQEFKEIRKEWRARKKAEAEARASALKQSPNNMGPAHEYSNVLNRQESFRPQNAGVSNGSSPSGSSTSGGFANMQSPAVRGSYSAPAHSHQFALSDQQSEWFNDHPLNGATIEEHPEYMTTQQPAGPAAHRVPLPHHQPSQTPSAVNSFDEFSHHHPHHHQGIVASHLNHLHRPEPILINHHSSSVVDHS</sequence>
<feature type="region of interest" description="Disordered" evidence="2">
    <location>
        <begin position="1"/>
        <end position="34"/>
    </location>
</feature>
<feature type="region of interest" description="Disordered" evidence="2">
    <location>
        <begin position="516"/>
        <end position="539"/>
    </location>
</feature>
<dbReference type="GO" id="GO:0006355">
    <property type="term" value="P:regulation of DNA-templated transcription"/>
    <property type="evidence" value="ECO:0007669"/>
    <property type="project" value="InterPro"/>
</dbReference>
<dbReference type="InterPro" id="IPR039327">
    <property type="entry name" value="CON7-like"/>
</dbReference>
<feature type="compositionally biased region" description="Polar residues" evidence="2">
    <location>
        <begin position="254"/>
        <end position="273"/>
    </location>
</feature>
<evidence type="ECO:0000256" key="2">
    <source>
        <dbReference type="SAM" id="MobiDB-lite"/>
    </source>
</evidence>
<feature type="region of interest" description="Disordered" evidence="2">
    <location>
        <begin position="552"/>
        <end position="585"/>
    </location>
</feature>
<feature type="region of interest" description="Disordered" evidence="2">
    <location>
        <begin position="254"/>
        <end position="344"/>
    </location>
</feature>
<protein>
    <recommendedName>
        <fullName evidence="3">C2H2-type domain-containing protein</fullName>
    </recommendedName>
</protein>
<feature type="compositionally biased region" description="Polar residues" evidence="2">
    <location>
        <begin position="160"/>
        <end position="170"/>
    </location>
</feature>
<accession>A0A0L6VSR6</accession>
<feature type="domain" description="C2H2-type" evidence="3">
    <location>
        <begin position="470"/>
        <end position="501"/>
    </location>
</feature>
<feature type="compositionally biased region" description="Low complexity" evidence="2">
    <location>
        <begin position="84"/>
        <end position="101"/>
    </location>
</feature>
<dbReference type="PROSITE" id="PS00028">
    <property type="entry name" value="ZINC_FINGER_C2H2_1"/>
    <property type="match status" value="1"/>
</dbReference>
<dbReference type="Gene3D" id="3.30.160.60">
    <property type="entry name" value="Classic Zinc Finger"/>
    <property type="match status" value="1"/>
</dbReference>
<dbReference type="PROSITE" id="PS50157">
    <property type="entry name" value="ZINC_FINGER_C2H2_2"/>
    <property type="match status" value="1"/>
</dbReference>
<feature type="compositionally biased region" description="Polar residues" evidence="2">
    <location>
        <begin position="123"/>
        <end position="150"/>
    </location>
</feature>
<keyword evidence="1" id="KW-0479">Metal-binding</keyword>
<dbReference type="VEuPathDB" id="FungiDB:VP01_1107g3"/>
<dbReference type="STRING" id="27349.A0A0L6VSR6"/>
<feature type="compositionally biased region" description="Low complexity" evidence="2">
    <location>
        <begin position="59"/>
        <end position="74"/>
    </location>
</feature>
<keyword evidence="1" id="KW-0863">Zinc-finger</keyword>
<dbReference type="OrthoDB" id="1939603at2759"/>
<feature type="compositionally biased region" description="Polar residues" evidence="2">
    <location>
        <begin position="190"/>
        <end position="199"/>
    </location>
</feature>
<dbReference type="Proteomes" id="UP000037035">
    <property type="component" value="Unassembled WGS sequence"/>
</dbReference>
<evidence type="ECO:0000313" key="4">
    <source>
        <dbReference type="EMBL" id="KNZ63739.1"/>
    </source>
</evidence>
<evidence type="ECO:0000259" key="3">
    <source>
        <dbReference type="PROSITE" id="PS50157"/>
    </source>
</evidence>
<evidence type="ECO:0000313" key="5">
    <source>
        <dbReference type="Proteomes" id="UP000037035"/>
    </source>
</evidence>
<feature type="compositionally biased region" description="Low complexity" evidence="2">
    <location>
        <begin position="556"/>
        <end position="571"/>
    </location>
</feature>
<feature type="compositionally biased region" description="Polar residues" evidence="2">
    <location>
        <begin position="639"/>
        <end position="648"/>
    </location>
</feature>
<name>A0A0L6VSR6_9BASI</name>
<gene>
    <name evidence="4" type="ORF">VP01_1107g3</name>
</gene>